<gene>
    <name evidence="1" type="ORF">RCL2_000870300</name>
</gene>
<comment type="caution">
    <text evidence="1">The sequence shown here is derived from an EMBL/GenBank/DDBJ whole genome shotgun (WGS) entry which is preliminary data.</text>
</comment>
<protein>
    <submittedName>
        <fullName evidence="1">Uncharacterized protein</fullName>
    </submittedName>
</protein>
<accession>A0A8H3L6C0</accession>
<name>A0A8H3L6C0_9GLOM</name>
<organism evidence="1 2">
    <name type="scientific">Rhizophagus clarus</name>
    <dbReference type="NCBI Taxonomy" id="94130"/>
    <lineage>
        <taxon>Eukaryota</taxon>
        <taxon>Fungi</taxon>
        <taxon>Fungi incertae sedis</taxon>
        <taxon>Mucoromycota</taxon>
        <taxon>Glomeromycotina</taxon>
        <taxon>Glomeromycetes</taxon>
        <taxon>Glomerales</taxon>
        <taxon>Glomeraceae</taxon>
        <taxon>Rhizophagus</taxon>
    </lineage>
</organism>
<dbReference type="Proteomes" id="UP000615446">
    <property type="component" value="Unassembled WGS sequence"/>
</dbReference>
<dbReference type="AlphaFoldDB" id="A0A8H3L6C0"/>
<evidence type="ECO:0000313" key="2">
    <source>
        <dbReference type="Proteomes" id="UP000615446"/>
    </source>
</evidence>
<reference evidence="1" key="1">
    <citation type="submission" date="2019-10" db="EMBL/GenBank/DDBJ databases">
        <title>Conservation and host-specific expression of non-tandemly repeated heterogenous ribosome RNA gene in arbuscular mycorrhizal fungi.</title>
        <authorList>
            <person name="Maeda T."/>
            <person name="Kobayashi Y."/>
            <person name="Nakagawa T."/>
            <person name="Ezawa T."/>
            <person name="Yamaguchi K."/>
            <person name="Bino T."/>
            <person name="Nishimoto Y."/>
            <person name="Shigenobu S."/>
            <person name="Kawaguchi M."/>
        </authorList>
    </citation>
    <scope>NUCLEOTIDE SEQUENCE</scope>
    <source>
        <strain evidence="1">HR1</strain>
    </source>
</reference>
<proteinExistence type="predicted"/>
<dbReference type="EMBL" id="BLAL01000054">
    <property type="protein sequence ID" value="GES81459.1"/>
    <property type="molecule type" value="Genomic_DNA"/>
</dbReference>
<sequence length="124" mass="15068">MIYLDLNPNFREFYLWTRRWLLSFFDVFVSFQLQACTDLNVWISDFDSNFEFGFLILILRCLKCRNDKFCNTSYSFFEYLWMWILGHRTIALEPHSVLLSRQRVPCCEVADESRSTILLLDYFE</sequence>
<evidence type="ECO:0000313" key="1">
    <source>
        <dbReference type="EMBL" id="GES81459.1"/>
    </source>
</evidence>